<dbReference type="CDD" id="cd08508">
    <property type="entry name" value="PBP2_NikA_DppA_OppA_like_1"/>
    <property type="match status" value="1"/>
</dbReference>
<evidence type="ECO:0000256" key="6">
    <source>
        <dbReference type="SAM" id="SignalP"/>
    </source>
</evidence>
<evidence type="ECO:0000313" key="8">
    <source>
        <dbReference type="EMBL" id="OUM23698.1"/>
    </source>
</evidence>
<dbReference type="RefSeq" id="WP_086978716.1">
    <property type="nucleotide sequence ID" value="NZ_NFSB01000090.1"/>
</dbReference>
<keyword evidence="4" id="KW-0571">Peptide transport</keyword>
<protein>
    <submittedName>
        <fullName evidence="8">Polyamine ABC transporter substrate-binding protein</fullName>
    </submittedName>
</protein>
<dbReference type="InterPro" id="IPR030678">
    <property type="entry name" value="Peptide/Ni-bd"/>
</dbReference>
<name>A0A1Y3KD03_PSEPU</name>
<dbReference type="GO" id="GO:0030288">
    <property type="term" value="C:outer membrane-bounded periplasmic space"/>
    <property type="evidence" value="ECO:0007669"/>
    <property type="project" value="UniProtKB-ARBA"/>
</dbReference>
<evidence type="ECO:0000259" key="7">
    <source>
        <dbReference type="Pfam" id="PF00496"/>
    </source>
</evidence>
<dbReference type="GO" id="GO:0015833">
    <property type="term" value="P:peptide transport"/>
    <property type="evidence" value="ECO:0007669"/>
    <property type="project" value="UniProtKB-KW"/>
</dbReference>
<feature type="domain" description="Solute-binding protein family 5" evidence="7">
    <location>
        <begin position="82"/>
        <end position="432"/>
    </location>
</feature>
<evidence type="ECO:0000256" key="5">
    <source>
        <dbReference type="ARBA" id="ARBA00022927"/>
    </source>
</evidence>
<dbReference type="SUPFAM" id="SSF53850">
    <property type="entry name" value="Periplasmic binding protein-like II"/>
    <property type="match status" value="1"/>
</dbReference>
<evidence type="ECO:0000256" key="2">
    <source>
        <dbReference type="ARBA" id="ARBA00022448"/>
    </source>
</evidence>
<dbReference type="Gene3D" id="3.10.105.10">
    <property type="entry name" value="Dipeptide-binding Protein, Domain 3"/>
    <property type="match status" value="1"/>
</dbReference>
<evidence type="ECO:0000256" key="4">
    <source>
        <dbReference type="ARBA" id="ARBA00022856"/>
    </source>
</evidence>
<dbReference type="PANTHER" id="PTHR30290:SF9">
    <property type="entry name" value="OLIGOPEPTIDE-BINDING PROTEIN APPA"/>
    <property type="match status" value="1"/>
</dbReference>
<feature type="chain" id="PRO_5012553823" evidence="6">
    <location>
        <begin position="29"/>
        <end position="526"/>
    </location>
</feature>
<keyword evidence="3 6" id="KW-0732">Signal</keyword>
<gene>
    <name evidence="8" type="ORF">B8W72_27750</name>
</gene>
<accession>A0A1Y3KD03</accession>
<evidence type="ECO:0000256" key="1">
    <source>
        <dbReference type="ARBA" id="ARBA00005695"/>
    </source>
</evidence>
<keyword evidence="2" id="KW-0813">Transport</keyword>
<comment type="similarity">
    <text evidence="1">Belongs to the bacterial solute-binding protein 5 family.</text>
</comment>
<dbReference type="GO" id="GO:1904680">
    <property type="term" value="F:peptide transmembrane transporter activity"/>
    <property type="evidence" value="ECO:0007669"/>
    <property type="project" value="TreeGrafter"/>
</dbReference>
<dbReference type="GO" id="GO:0043190">
    <property type="term" value="C:ATP-binding cassette (ABC) transporter complex"/>
    <property type="evidence" value="ECO:0007669"/>
    <property type="project" value="InterPro"/>
</dbReference>
<dbReference type="Pfam" id="PF00496">
    <property type="entry name" value="SBP_bac_5"/>
    <property type="match status" value="1"/>
</dbReference>
<evidence type="ECO:0000313" key="9">
    <source>
        <dbReference type="Proteomes" id="UP000196082"/>
    </source>
</evidence>
<proteinExistence type="inferred from homology"/>
<dbReference type="InterPro" id="IPR000914">
    <property type="entry name" value="SBP_5_dom"/>
</dbReference>
<dbReference type="EMBL" id="NFSB01000090">
    <property type="protein sequence ID" value="OUM23698.1"/>
    <property type="molecule type" value="Genomic_DNA"/>
</dbReference>
<dbReference type="Gene3D" id="3.40.190.10">
    <property type="entry name" value="Periplasmic binding protein-like II"/>
    <property type="match status" value="1"/>
</dbReference>
<feature type="signal peptide" evidence="6">
    <location>
        <begin position="1"/>
        <end position="28"/>
    </location>
</feature>
<dbReference type="PANTHER" id="PTHR30290">
    <property type="entry name" value="PERIPLASMIC BINDING COMPONENT OF ABC TRANSPORTER"/>
    <property type="match status" value="1"/>
</dbReference>
<dbReference type="Gene3D" id="3.90.76.10">
    <property type="entry name" value="Dipeptide-binding Protein, Domain 1"/>
    <property type="match status" value="1"/>
</dbReference>
<keyword evidence="5" id="KW-0653">Protein transport</keyword>
<dbReference type="InterPro" id="IPR039424">
    <property type="entry name" value="SBP_5"/>
</dbReference>
<comment type="caution">
    <text evidence="8">The sequence shown here is derived from an EMBL/GenBank/DDBJ whole genome shotgun (WGS) entry which is preliminary data.</text>
</comment>
<dbReference type="GO" id="GO:0015031">
    <property type="term" value="P:protein transport"/>
    <property type="evidence" value="ECO:0007669"/>
    <property type="project" value="UniProtKB-KW"/>
</dbReference>
<dbReference type="PIRSF" id="PIRSF002741">
    <property type="entry name" value="MppA"/>
    <property type="match status" value="1"/>
</dbReference>
<dbReference type="Proteomes" id="UP000196082">
    <property type="component" value="Unassembled WGS sequence"/>
</dbReference>
<organism evidence="8 9">
    <name type="scientific">Pseudomonas putida</name>
    <name type="common">Arthrobacter siderocapsulatus</name>
    <dbReference type="NCBI Taxonomy" id="303"/>
    <lineage>
        <taxon>Bacteria</taxon>
        <taxon>Pseudomonadati</taxon>
        <taxon>Pseudomonadota</taxon>
        <taxon>Gammaproteobacteria</taxon>
        <taxon>Pseudomonadales</taxon>
        <taxon>Pseudomonadaceae</taxon>
        <taxon>Pseudomonas</taxon>
    </lineage>
</organism>
<sequence>MKAIGLTLRMSAVAALITLSGVSPWASAQDSERATISVSPGIADITSLDPHRASLIGDKGIVAEMFNALVRFPPGSSDPAALEADLAERWESSDDKKVWTFFLRKGVMFHGGYGELKAADVVYSLQRAADPKRSSFSANFTALEKVEALDDYTVKVTLKYPDTAFLGRVSNYHGGQIVSKAAAEKLGERYGQAPIGTGPFAFSEHITQQYVKLVANDQYFRGKPKLGAIVYRMIPSDSARELAFASDELDLMLGKREQRWVERSRARGVTVDVFEPAEFRTLFLNRNIKPLDDVKVRQAIAASVNINEIIRYAGKDVADGGCSIIPNGYQGLDCSVGPYAYDPAHAKALLASAGYPNGLKLKSVVSNAAPQLPIMEIIQAQLAKAGVTLEMEVVDHATYQAKSRQDQSAIVFYGAARYPGADYWLTEFYDSASAIGAPAAMSNFGHCSVADDAIRKARVEADPQTQLELWKKTQVQIHDDVCAIPLFGLKQVWAKAASVDYGYVLHGALNLQPPVTELTTVKRDEQ</sequence>
<evidence type="ECO:0000256" key="3">
    <source>
        <dbReference type="ARBA" id="ARBA00022729"/>
    </source>
</evidence>
<reference evidence="8 9" key="1">
    <citation type="submission" date="2017-05" db="EMBL/GenBank/DDBJ databases">
        <title>Whole genome sequence of Pseudomonas putida isolate 1312 commercialized as a biostimulant.</title>
        <authorList>
            <person name="Crovadore J."/>
            <person name="Blanc P."/>
            <person name="Chablais R."/>
            <person name="Cochard B."/>
            <person name="Grizard D."/>
            <person name="Lefort F."/>
        </authorList>
    </citation>
    <scope>NUCLEOTIDE SEQUENCE [LARGE SCALE GENOMIC DNA]</scope>
    <source>
        <strain evidence="8 9">1312</strain>
    </source>
</reference>
<dbReference type="AlphaFoldDB" id="A0A1Y3KD03"/>